<keyword evidence="1" id="KW-0812">Transmembrane</keyword>
<keyword evidence="1" id="KW-0472">Membrane</keyword>
<evidence type="ECO:0000256" key="2">
    <source>
        <dbReference type="SAM" id="SignalP"/>
    </source>
</evidence>
<dbReference type="AlphaFoldDB" id="A0A9N9CXH3"/>
<keyword evidence="4" id="KW-1185">Reference proteome</keyword>
<evidence type="ECO:0000313" key="3">
    <source>
        <dbReference type="EMBL" id="CAG8618738.1"/>
    </source>
</evidence>
<dbReference type="PROSITE" id="PS51257">
    <property type="entry name" value="PROKAR_LIPOPROTEIN"/>
    <property type="match status" value="1"/>
</dbReference>
<dbReference type="EMBL" id="CAJVPI010001568">
    <property type="protein sequence ID" value="CAG8618738.1"/>
    <property type="molecule type" value="Genomic_DNA"/>
</dbReference>
<keyword evidence="2" id="KW-0732">Signal</keyword>
<comment type="caution">
    <text evidence="3">The sequence shown here is derived from an EMBL/GenBank/DDBJ whole genome shotgun (WGS) entry which is preliminary data.</text>
</comment>
<protein>
    <submittedName>
        <fullName evidence="3">7023_t:CDS:1</fullName>
    </submittedName>
</protein>
<organism evidence="3 4">
    <name type="scientific">Paraglomus brasilianum</name>
    <dbReference type="NCBI Taxonomy" id="144538"/>
    <lineage>
        <taxon>Eukaryota</taxon>
        <taxon>Fungi</taxon>
        <taxon>Fungi incertae sedis</taxon>
        <taxon>Mucoromycota</taxon>
        <taxon>Glomeromycotina</taxon>
        <taxon>Glomeromycetes</taxon>
        <taxon>Paraglomerales</taxon>
        <taxon>Paraglomeraceae</taxon>
        <taxon>Paraglomus</taxon>
    </lineage>
</organism>
<accession>A0A9N9CXH3</accession>
<feature type="transmembrane region" description="Helical" evidence="1">
    <location>
        <begin position="237"/>
        <end position="259"/>
    </location>
</feature>
<keyword evidence="1" id="KW-1133">Transmembrane helix</keyword>
<reference evidence="3" key="1">
    <citation type="submission" date="2021-06" db="EMBL/GenBank/DDBJ databases">
        <authorList>
            <person name="Kallberg Y."/>
            <person name="Tangrot J."/>
            <person name="Rosling A."/>
        </authorList>
    </citation>
    <scope>NUCLEOTIDE SEQUENCE</scope>
    <source>
        <strain evidence="3">BR232B</strain>
    </source>
</reference>
<gene>
    <name evidence="3" type="ORF">PBRASI_LOCUS8579</name>
</gene>
<evidence type="ECO:0000313" key="4">
    <source>
        <dbReference type="Proteomes" id="UP000789739"/>
    </source>
</evidence>
<dbReference type="Proteomes" id="UP000789739">
    <property type="component" value="Unassembled WGS sequence"/>
</dbReference>
<feature type="signal peptide" evidence="2">
    <location>
        <begin position="1"/>
        <end position="22"/>
    </location>
</feature>
<sequence length="304" mass="33865">MSKTISYVIFLVLACLLANSIAIPLKDISTTTVDIESELSPSSEHVVVTVNRVDDLFDDDDSLLGERVIAVMMHFDIQDDKLLINNVPIDLNSTSLEIIQAEIATGDKKIEDIEKSFDIGLLTVEVSTVVEAMPKNDATNIDVQRITISARIIEVDGTDVIQTEAVEKIMEVKVHNVLDDDDEGTEVLSVGEGEVTVSQIGTIESSQPNRQRVDCPFKNKASRIRQWWRSTSRFTRIVITSMGLTTAFGIIFIVIPTAIKYCRSQSRYEIVSSDSYDEEITQVIYIADEEKLDYSEFTASSEAK</sequence>
<proteinExistence type="predicted"/>
<evidence type="ECO:0000256" key="1">
    <source>
        <dbReference type="SAM" id="Phobius"/>
    </source>
</evidence>
<name>A0A9N9CXH3_9GLOM</name>
<dbReference type="OrthoDB" id="5561232at2759"/>
<feature type="chain" id="PRO_5040233967" evidence="2">
    <location>
        <begin position="23"/>
        <end position="304"/>
    </location>
</feature>